<dbReference type="Proteomes" id="UP001247754">
    <property type="component" value="Unassembled WGS sequence"/>
</dbReference>
<accession>A0ABU1FCV2</accession>
<name>A0ABU1FCV2_9RHOB</name>
<keyword evidence="1" id="KW-0378">Hydrolase</keyword>
<dbReference type="RefSeq" id="WP_310458874.1">
    <property type="nucleotide sequence ID" value="NZ_JAVKPH010000032.1"/>
</dbReference>
<dbReference type="EMBL" id="JAVKPH010000032">
    <property type="protein sequence ID" value="MDR5654723.1"/>
    <property type="molecule type" value="Genomic_DNA"/>
</dbReference>
<organism evidence="1 2">
    <name type="scientific">Ruixingdingia sedimenti</name>
    <dbReference type="NCBI Taxonomy" id="3073604"/>
    <lineage>
        <taxon>Bacteria</taxon>
        <taxon>Pseudomonadati</taxon>
        <taxon>Pseudomonadota</taxon>
        <taxon>Alphaproteobacteria</taxon>
        <taxon>Rhodobacterales</taxon>
        <taxon>Paracoccaceae</taxon>
        <taxon>Ruixingdingia</taxon>
    </lineage>
</organism>
<dbReference type="GO" id="GO:0016787">
    <property type="term" value="F:hydrolase activity"/>
    <property type="evidence" value="ECO:0007669"/>
    <property type="project" value="UniProtKB-KW"/>
</dbReference>
<dbReference type="Pfam" id="PF04199">
    <property type="entry name" value="Cyclase"/>
    <property type="match status" value="1"/>
</dbReference>
<sequence length="288" mass="30127">MNARYDWGPADEAGARNLVDRAATLRGLAAVRSGIVVPLAIEIEGGKRGPVPDMRAPVQHFMIRDGGDYAAGLPERHGFGFSDDAILLPTHGTTHIDALSHVIRGGTIYNGFSANTITSRGASRCGIDKLDPIVTRGIFVDLAPPPGSEQAQAISARRLADAVAATGIAPAPGDALLVRTGWLAEWRAGRADPLRATGLHHDCADWILSQGFALVAADNVAVEVLPSHDPDSAVPLHLRLTHAHGVYLAELLDLEALAAHGQAAFQLIVAPLRIKGGVGSPITPVAVL</sequence>
<evidence type="ECO:0000313" key="2">
    <source>
        <dbReference type="Proteomes" id="UP001247754"/>
    </source>
</evidence>
<dbReference type="PANTHER" id="PTHR34861:SF10">
    <property type="entry name" value="CYCLASE"/>
    <property type="match status" value="1"/>
</dbReference>
<reference evidence="1 2" key="1">
    <citation type="submission" date="2023-09" db="EMBL/GenBank/DDBJ databases">
        <title>Xinfangfangia sedmenti sp. nov., isolated the sedment.</title>
        <authorList>
            <person name="Xu L."/>
        </authorList>
    </citation>
    <scope>NUCLEOTIDE SEQUENCE [LARGE SCALE GENOMIC DNA]</scope>
    <source>
        <strain evidence="1 2">LG-4</strain>
    </source>
</reference>
<dbReference type="SUPFAM" id="SSF102198">
    <property type="entry name" value="Putative cyclase"/>
    <property type="match status" value="1"/>
</dbReference>
<dbReference type="Gene3D" id="3.50.30.50">
    <property type="entry name" value="Putative cyclase"/>
    <property type="match status" value="1"/>
</dbReference>
<dbReference type="InterPro" id="IPR007325">
    <property type="entry name" value="KFase/CYL"/>
</dbReference>
<dbReference type="InterPro" id="IPR037175">
    <property type="entry name" value="KFase_sf"/>
</dbReference>
<evidence type="ECO:0000313" key="1">
    <source>
        <dbReference type="EMBL" id="MDR5654723.1"/>
    </source>
</evidence>
<protein>
    <submittedName>
        <fullName evidence="1">Cyclase family protein</fullName>
        <ecNumber evidence="1">3.5.-.-</ecNumber>
    </submittedName>
</protein>
<dbReference type="PANTHER" id="PTHR34861">
    <property type="match status" value="1"/>
</dbReference>
<dbReference type="EC" id="3.5.-.-" evidence="1"/>
<proteinExistence type="predicted"/>
<keyword evidence="2" id="KW-1185">Reference proteome</keyword>
<gene>
    <name evidence="1" type="ORF">RGD00_19100</name>
</gene>
<comment type="caution">
    <text evidence="1">The sequence shown here is derived from an EMBL/GenBank/DDBJ whole genome shotgun (WGS) entry which is preliminary data.</text>
</comment>